<accession>A0AC35FH29</accession>
<name>A0AC35FH29_9BILA</name>
<dbReference type="Proteomes" id="UP000887580">
    <property type="component" value="Unplaced"/>
</dbReference>
<protein>
    <submittedName>
        <fullName evidence="2">Mic1 domain-containing protein</fullName>
    </submittedName>
</protein>
<evidence type="ECO:0000313" key="2">
    <source>
        <dbReference type="WBParaSite" id="PS1159_v2.g17319.t1"/>
    </source>
</evidence>
<dbReference type="WBParaSite" id="PS1159_v2.g17319.t1">
    <property type="protein sequence ID" value="PS1159_v2.g17319.t1"/>
    <property type="gene ID" value="PS1159_v2.g17319"/>
</dbReference>
<organism evidence="1 2">
    <name type="scientific">Panagrolaimus sp. PS1159</name>
    <dbReference type="NCBI Taxonomy" id="55785"/>
    <lineage>
        <taxon>Eukaryota</taxon>
        <taxon>Metazoa</taxon>
        <taxon>Ecdysozoa</taxon>
        <taxon>Nematoda</taxon>
        <taxon>Chromadorea</taxon>
        <taxon>Rhabditida</taxon>
        <taxon>Tylenchina</taxon>
        <taxon>Panagrolaimomorpha</taxon>
        <taxon>Panagrolaimoidea</taxon>
        <taxon>Panagrolaimidae</taxon>
        <taxon>Panagrolaimus</taxon>
    </lineage>
</organism>
<evidence type="ECO:0000313" key="1">
    <source>
        <dbReference type="Proteomes" id="UP000887580"/>
    </source>
</evidence>
<reference evidence="2" key="1">
    <citation type="submission" date="2022-11" db="UniProtKB">
        <authorList>
            <consortium name="WormBaseParasite"/>
        </authorList>
    </citation>
    <scope>IDENTIFICATION</scope>
</reference>
<sequence length="235" mass="27662">MKADQSHILTYIFEPLGRHLNIDKRWLSNVLLEFMLILKQHKSLIHNYLPELLIMVMSEAKEYGRLQQILQHRVIDDSKFLAFRLIEISKTYPPFFQLAIDMLARRGNNEHILNLLLERGQVVDAVKLIKDPSTVDQALCLKILDTAWKSDNRQTKYTIFSYFHDVLKLEFMDSSNEQFEKYSKDFKALFDSEEIEEAEDRFRLARISSTPISINSILTQESSFEAHHSFSSFRE</sequence>
<proteinExistence type="predicted"/>